<dbReference type="Proteomes" id="UP000286934">
    <property type="component" value="Unassembled WGS sequence"/>
</dbReference>
<dbReference type="InterPro" id="IPR015943">
    <property type="entry name" value="WD40/YVTN_repeat-like_dom_sf"/>
</dbReference>
<gene>
    <name evidence="2" type="ORF">CWE13_12505</name>
</gene>
<keyword evidence="1" id="KW-0732">Signal</keyword>
<dbReference type="AlphaFoldDB" id="A0A432WII7"/>
<dbReference type="SUPFAM" id="SSF110296">
    <property type="entry name" value="Oligoxyloglucan reducing end-specific cellobiohydrolase"/>
    <property type="match status" value="1"/>
</dbReference>
<accession>A0A432WII7</accession>
<evidence type="ECO:0008006" key="4">
    <source>
        <dbReference type="Google" id="ProtNLM"/>
    </source>
</evidence>
<dbReference type="RefSeq" id="WP_126809114.1">
    <property type="nucleotide sequence ID" value="NZ_PIPP01000008.1"/>
</dbReference>
<proteinExistence type="predicted"/>
<organism evidence="2 3">
    <name type="scientific">Aliidiomarina shirensis</name>
    <dbReference type="NCBI Taxonomy" id="1048642"/>
    <lineage>
        <taxon>Bacteria</taxon>
        <taxon>Pseudomonadati</taxon>
        <taxon>Pseudomonadota</taxon>
        <taxon>Gammaproteobacteria</taxon>
        <taxon>Alteromonadales</taxon>
        <taxon>Idiomarinaceae</taxon>
        <taxon>Aliidiomarina</taxon>
    </lineage>
</organism>
<feature type="chain" id="PRO_5019320101" description="Photosynthesis system II assembly factor Ycf48/Hcf136-like domain-containing protein" evidence="1">
    <location>
        <begin position="23"/>
        <end position="331"/>
    </location>
</feature>
<evidence type="ECO:0000313" key="3">
    <source>
        <dbReference type="Proteomes" id="UP000286934"/>
    </source>
</evidence>
<dbReference type="Gene3D" id="2.130.10.10">
    <property type="entry name" value="YVTN repeat-like/Quinoprotein amine dehydrogenase"/>
    <property type="match status" value="1"/>
</dbReference>
<evidence type="ECO:0000256" key="1">
    <source>
        <dbReference type="SAM" id="SignalP"/>
    </source>
</evidence>
<dbReference type="EMBL" id="PIPP01000008">
    <property type="protein sequence ID" value="RUO33578.1"/>
    <property type="molecule type" value="Genomic_DNA"/>
</dbReference>
<reference evidence="3" key="1">
    <citation type="journal article" date="2018" name="Front. Microbiol.">
        <title>Genome-Based Analysis Reveals the Taxonomy and Diversity of the Family Idiomarinaceae.</title>
        <authorList>
            <person name="Liu Y."/>
            <person name="Lai Q."/>
            <person name="Shao Z."/>
        </authorList>
    </citation>
    <scope>NUCLEOTIDE SEQUENCE [LARGE SCALE GENOMIC DNA]</scope>
    <source>
        <strain evidence="3">AIS</strain>
    </source>
</reference>
<comment type="caution">
    <text evidence="2">The sequence shown here is derived from an EMBL/GenBank/DDBJ whole genome shotgun (WGS) entry which is preliminary data.</text>
</comment>
<sequence length="331" mass="35824">MAIFKRISFIFSLGFIAFNASALTAESSELPRASWSSIYVVDSDTIWLGSSEGQVAVSGDAGNTWNVSTPGGRSTNLNIRQIIAYDERHAFILSSGRGERSRLVQSRNAGFSWSTLYRADGDEYLHCFDMVPDGEGWILGESRLDNWHVVRSSNSSNWISSRSGFAERSMIGESASGIGKCVTYANNYWVMGTKDATKARLIYKSGPALRFQVVDTPLTAGSGNGIHSVAVMGARDFVLAGGAEDGAPELYRYQQGEFTELLAPPVAGPLTLMIRAENWLIAGNESGLYKSNNFGESWQSVAESGAIAIACATSESCWLVSPDHELKALNL</sequence>
<name>A0A432WII7_9GAMM</name>
<dbReference type="OrthoDB" id="9813892at2"/>
<evidence type="ECO:0000313" key="2">
    <source>
        <dbReference type="EMBL" id="RUO33578.1"/>
    </source>
</evidence>
<keyword evidence="3" id="KW-1185">Reference proteome</keyword>
<protein>
    <recommendedName>
        <fullName evidence="4">Photosynthesis system II assembly factor Ycf48/Hcf136-like domain-containing protein</fullName>
    </recommendedName>
</protein>
<feature type="signal peptide" evidence="1">
    <location>
        <begin position="1"/>
        <end position="22"/>
    </location>
</feature>